<comment type="similarity">
    <text evidence="1">Belongs to the EndA/NucM nuclease family.</text>
</comment>
<name>A0A388S8S3_9BURK</name>
<dbReference type="EMBL" id="BGZJ01000001">
    <property type="protein sequence ID" value="GBO94314.1"/>
    <property type="molecule type" value="Genomic_DNA"/>
</dbReference>
<accession>A0A388S8S3</accession>
<dbReference type="GO" id="GO:0004519">
    <property type="term" value="F:endonuclease activity"/>
    <property type="evidence" value="ECO:0007669"/>
    <property type="project" value="UniProtKB-KW"/>
</dbReference>
<keyword evidence="5" id="KW-0255">Endonuclease</keyword>
<feature type="signal peptide" evidence="4">
    <location>
        <begin position="1"/>
        <end position="20"/>
    </location>
</feature>
<dbReference type="GO" id="GO:0016787">
    <property type="term" value="F:hydrolase activity"/>
    <property type="evidence" value="ECO:0007669"/>
    <property type="project" value="UniProtKB-KW"/>
</dbReference>
<keyword evidence="3" id="KW-0378">Hydrolase</keyword>
<evidence type="ECO:0000256" key="1">
    <source>
        <dbReference type="ARBA" id="ARBA00006429"/>
    </source>
</evidence>
<sequence>MKRVLLLLPALIFAASAASAADAPRGNTQFESFSQVKKILLNQVFNDHRTTIYCGASFTPDKQVILPKGFIAAKSPKRANRIEWEHILPAENFGRAFTEWREGAPECVKGNGKPYKGRACANRASAEYRLMQADMYNLYPAIGSVNAARQNYDYTQFAKGTPNTFGTCPMKIEDRKAEPPDAVKGLVARTYKYMEWAYSKYRMSNQTRQLMNAWDKTFPATAWECERASRIAAIQGNVNPFTQAACRKPAK</sequence>
<reference evidence="5" key="2">
    <citation type="journal article" date="2019" name="Microbiol. Resour. Announc.">
        <title>Draft Genome Sequence of Mesosutterella multiformis JCM 32464T, a Member of the Family Sutterellaceae, Isolated from Human Feces.</title>
        <authorList>
            <person name="Ikeyama N."/>
            <person name="Ohkuma M."/>
            <person name="Sakamoto M."/>
        </authorList>
    </citation>
    <scope>NUCLEOTIDE SEQUENCE</scope>
    <source>
        <strain evidence="5">4NBBH2</strain>
    </source>
</reference>
<dbReference type="InterPro" id="IPR007346">
    <property type="entry name" value="Endonuclease-I"/>
</dbReference>
<keyword evidence="2" id="KW-0540">Nuclease</keyword>
<dbReference type="RefSeq" id="WP_116269205.1">
    <property type="nucleotide sequence ID" value="NZ_BGZJ01000001.1"/>
</dbReference>
<keyword evidence="4" id="KW-0732">Signal</keyword>
<comment type="caution">
    <text evidence="5">The sequence shown here is derived from an EMBL/GenBank/DDBJ whole genome shotgun (WGS) entry which is preliminary data.</text>
</comment>
<dbReference type="InterPro" id="IPR044925">
    <property type="entry name" value="His-Me_finger_sf"/>
</dbReference>
<reference evidence="5 7" key="1">
    <citation type="journal article" date="2018" name="Int. J. Syst. Evol. Microbiol.">
        <title>Mesosutterella multiformis gen. nov., sp. nov., a member of the family Sutterellaceae and Sutterella megalosphaeroides sp. nov., isolated from human faeces.</title>
        <authorList>
            <person name="Sakamoto M."/>
            <person name="Ikeyama N."/>
            <person name="Kunihiro T."/>
            <person name="Iino T."/>
            <person name="Yuki M."/>
            <person name="Ohkuma M."/>
        </authorList>
    </citation>
    <scope>NUCLEOTIDE SEQUENCE [LARGE SCALE GENOMIC DNA]</scope>
    <source>
        <strain evidence="5 7">4NBBH2</strain>
    </source>
</reference>
<keyword evidence="7" id="KW-1185">Reference proteome</keyword>
<dbReference type="PANTHER" id="PTHR33607:SF2">
    <property type="entry name" value="ENDONUCLEASE-1"/>
    <property type="match status" value="1"/>
</dbReference>
<evidence type="ECO:0000313" key="5">
    <source>
        <dbReference type="EMBL" id="GBO92657.1"/>
    </source>
</evidence>
<dbReference type="AlphaFoldDB" id="A0A388S8S3"/>
<evidence type="ECO:0000256" key="4">
    <source>
        <dbReference type="SAM" id="SignalP"/>
    </source>
</evidence>
<dbReference type="Pfam" id="PF04231">
    <property type="entry name" value="Endonuclease_1"/>
    <property type="match status" value="1"/>
</dbReference>
<dbReference type="OrthoDB" id="9800417at2"/>
<evidence type="ECO:0000313" key="7">
    <source>
        <dbReference type="Proteomes" id="UP000266091"/>
    </source>
</evidence>
<evidence type="ECO:0000256" key="2">
    <source>
        <dbReference type="ARBA" id="ARBA00022722"/>
    </source>
</evidence>
<accession>A0A401LM81</accession>
<evidence type="ECO:0000313" key="6">
    <source>
        <dbReference type="EMBL" id="GBO94314.1"/>
    </source>
</evidence>
<dbReference type="SUPFAM" id="SSF54060">
    <property type="entry name" value="His-Me finger endonucleases"/>
    <property type="match status" value="1"/>
</dbReference>
<dbReference type="EMBL" id="BGZJ01000001">
    <property type="protein sequence ID" value="GBO92657.1"/>
    <property type="molecule type" value="Genomic_DNA"/>
</dbReference>
<feature type="chain" id="PRO_5036073485" evidence="4">
    <location>
        <begin position="21"/>
        <end position="251"/>
    </location>
</feature>
<gene>
    <name evidence="5" type="primary">endA_1</name>
    <name evidence="6" type="synonym">endA_2</name>
    <name evidence="5" type="ORF">MESMUL_00110</name>
    <name evidence="6" type="ORF">MESMUL_16680</name>
</gene>
<dbReference type="Proteomes" id="UP000266091">
    <property type="component" value="Unassembled WGS sequence"/>
</dbReference>
<protein>
    <submittedName>
        <fullName evidence="5">Endonuclease</fullName>
    </submittedName>
</protein>
<evidence type="ECO:0000256" key="3">
    <source>
        <dbReference type="ARBA" id="ARBA00022801"/>
    </source>
</evidence>
<dbReference type="PANTHER" id="PTHR33607">
    <property type="entry name" value="ENDONUCLEASE-1"/>
    <property type="match status" value="1"/>
</dbReference>
<organism evidence="5 7">
    <name type="scientific">Mesosutterella multiformis</name>
    <dbReference type="NCBI Taxonomy" id="2259133"/>
    <lineage>
        <taxon>Bacteria</taxon>
        <taxon>Pseudomonadati</taxon>
        <taxon>Pseudomonadota</taxon>
        <taxon>Betaproteobacteria</taxon>
        <taxon>Burkholderiales</taxon>
        <taxon>Sutterellaceae</taxon>
        <taxon>Mesosutterella</taxon>
    </lineage>
</organism>
<proteinExistence type="inferred from homology"/>